<dbReference type="PRINTS" id="PR00990">
    <property type="entry name" value="RIBOKINASE"/>
</dbReference>
<comment type="similarity">
    <text evidence="12">Belongs to the carbohydrate kinase PfkB family. Ribokinase subfamily.</text>
</comment>
<comment type="subcellular location">
    <subcellularLocation>
        <location evidence="12">Cytoplasm</location>
    </subcellularLocation>
</comment>
<evidence type="ECO:0000256" key="3">
    <source>
        <dbReference type="ARBA" id="ARBA00016943"/>
    </source>
</evidence>
<dbReference type="InterPro" id="IPR002139">
    <property type="entry name" value="Ribo/fructo_kinase"/>
</dbReference>
<feature type="binding site" evidence="12">
    <location>
        <begin position="261"/>
        <end position="262"/>
    </location>
    <ligand>
        <name>ATP</name>
        <dbReference type="ChEBI" id="CHEBI:30616"/>
    </ligand>
</feature>
<keyword evidence="7 12" id="KW-0418">Kinase</keyword>
<comment type="cofactor">
    <cofactor evidence="12">
        <name>Mg(2+)</name>
        <dbReference type="ChEBI" id="CHEBI:18420"/>
    </cofactor>
    <text evidence="12">Requires a divalent cation, most likely magnesium in vivo, as an electrophilic catalyst to aid phosphoryl group transfer. It is the chelate of the metal and the nucleotide that is the actual substrate.</text>
</comment>
<dbReference type="OrthoDB" id="9775849at2"/>
<dbReference type="NCBIfam" id="TIGR02152">
    <property type="entry name" value="D_ribokin_bact"/>
    <property type="match status" value="1"/>
</dbReference>
<gene>
    <name evidence="12 13" type="primary">rbsK</name>
    <name evidence="13" type="ORF">CCAX7_38820</name>
</gene>
<keyword evidence="4 12" id="KW-0808">Transferase</keyword>
<dbReference type="Pfam" id="PF00294">
    <property type="entry name" value="PfkB"/>
    <property type="match status" value="1"/>
</dbReference>
<keyword evidence="5 12" id="KW-0479">Metal-binding</keyword>
<dbReference type="InterPro" id="IPR011877">
    <property type="entry name" value="Ribokinase"/>
</dbReference>
<feature type="binding site" evidence="12">
    <location>
        <position position="256"/>
    </location>
    <ligand>
        <name>K(+)</name>
        <dbReference type="ChEBI" id="CHEBI:29103"/>
    </ligand>
</feature>
<sequence>MNTSNRADGRTRPHVVVVGSSNTDMTARVARLPGPGETVLSERFEMVAGGKGANQAVAAARLGAQVTFVARVGADALGAQAIAGFQAAGIDTAYVVQDSGAPTGIALIGVDAARGENSIIVAPGANAHLSPSDVEAASEVIRNADIVVCQLETPLETVKTALRIAWEAGVLTVLNPAPAQPLPADLLALVDILTPNETEAVLLVGDTDASPEAAAQQLHALGVSSVVVTLGAAGALVSNADGVVVVAGRRAPTVVDTTGAGDCFTGALSVALAEGKDLRRAAEFAGAAASLSVAKAGAQPSMPTRADVDAILKN</sequence>
<dbReference type="FunCoup" id="A0A402D3U4">
    <property type="interactions" value="425"/>
</dbReference>
<dbReference type="AlphaFoldDB" id="A0A402D3U4"/>
<dbReference type="SUPFAM" id="SSF53613">
    <property type="entry name" value="Ribokinase-like"/>
    <property type="match status" value="1"/>
</dbReference>
<keyword evidence="8 12" id="KW-0067">ATP-binding</keyword>
<feature type="binding site" evidence="12">
    <location>
        <begin position="22"/>
        <end position="24"/>
    </location>
    <ligand>
        <name>substrate</name>
    </ligand>
</feature>
<dbReference type="PANTHER" id="PTHR10584:SF166">
    <property type="entry name" value="RIBOKINASE"/>
    <property type="match status" value="1"/>
</dbReference>
<feature type="binding site" evidence="12">
    <location>
        <begin position="229"/>
        <end position="234"/>
    </location>
    <ligand>
        <name>ATP</name>
        <dbReference type="ChEBI" id="CHEBI:30616"/>
    </ligand>
</feature>
<name>A0A402D3U4_9BACT</name>
<evidence type="ECO:0000256" key="6">
    <source>
        <dbReference type="ARBA" id="ARBA00022741"/>
    </source>
</evidence>
<evidence type="ECO:0000256" key="4">
    <source>
        <dbReference type="ARBA" id="ARBA00022679"/>
    </source>
</evidence>
<feature type="binding site" evidence="12">
    <location>
        <begin position="50"/>
        <end position="54"/>
    </location>
    <ligand>
        <name>substrate</name>
    </ligand>
</feature>
<evidence type="ECO:0000256" key="10">
    <source>
        <dbReference type="ARBA" id="ARBA00022958"/>
    </source>
</evidence>
<feature type="binding site" evidence="12">
    <location>
        <position position="292"/>
    </location>
    <ligand>
        <name>K(+)</name>
        <dbReference type="ChEBI" id="CHEBI:29103"/>
    </ligand>
</feature>
<dbReference type="GO" id="GO:0019303">
    <property type="term" value="P:D-ribose catabolic process"/>
    <property type="evidence" value="ECO:0007669"/>
    <property type="project" value="UniProtKB-UniRule"/>
</dbReference>
<accession>A0A402D3U4</accession>
<feature type="binding site" evidence="12">
    <location>
        <position position="262"/>
    </location>
    <ligand>
        <name>substrate</name>
    </ligand>
</feature>
<dbReference type="GO" id="GO:0005829">
    <property type="term" value="C:cytosol"/>
    <property type="evidence" value="ECO:0007669"/>
    <property type="project" value="TreeGrafter"/>
</dbReference>
<dbReference type="KEGG" id="ccot:CCAX7_38820"/>
<dbReference type="InterPro" id="IPR029056">
    <property type="entry name" value="Ribokinase-like"/>
</dbReference>
<dbReference type="CDD" id="cd01174">
    <property type="entry name" value="ribokinase"/>
    <property type="match status" value="1"/>
</dbReference>
<dbReference type="Gene3D" id="3.40.1190.20">
    <property type="match status" value="1"/>
</dbReference>
<keyword evidence="10 12" id="KW-0630">Potassium</keyword>
<dbReference type="PROSITE" id="PS00584">
    <property type="entry name" value="PFKB_KINASES_2"/>
    <property type="match status" value="1"/>
</dbReference>
<proteinExistence type="inferred from homology"/>
<evidence type="ECO:0000256" key="8">
    <source>
        <dbReference type="ARBA" id="ARBA00022840"/>
    </source>
</evidence>
<evidence type="ECO:0000256" key="1">
    <source>
        <dbReference type="ARBA" id="ARBA00005380"/>
    </source>
</evidence>
<keyword evidence="9 12" id="KW-0460">Magnesium</keyword>
<evidence type="ECO:0000256" key="5">
    <source>
        <dbReference type="ARBA" id="ARBA00022723"/>
    </source>
</evidence>
<comment type="subunit">
    <text evidence="12">Homodimer.</text>
</comment>
<feature type="binding site" evidence="12">
    <location>
        <position position="152"/>
    </location>
    <ligand>
        <name>substrate</name>
    </ligand>
</feature>
<dbReference type="GO" id="GO:0004747">
    <property type="term" value="F:ribokinase activity"/>
    <property type="evidence" value="ECO:0007669"/>
    <property type="project" value="UniProtKB-UniRule"/>
</dbReference>
<evidence type="ECO:0000256" key="7">
    <source>
        <dbReference type="ARBA" id="ARBA00022777"/>
    </source>
</evidence>
<dbReference type="InterPro" id="IPR011611">
    <property type="entry name" value="PfkB_dom"/>
</dbReference>
<feature type="binding site" evidence="12">
    <location>
        <position position="301"/>
    </location>
    <ligand>
        <name>K(+)</name>
        <dbReference type="ChEBI" id="CHEBI:29103"/>
    </ligand>
</feature>
<keyword evidence="6 12" id="KW-0547">Nucleotide-binding</keyword>
<comment type="catalytic activity">
    <reaction evidence="12">
        <text>D-ribose + ATP = D-ribose 5-phosphate + ADP + H(+)</text>
        <dbReference type="Rhea" id="RHEA:13697"/>
        <dbReference type="ChEBI" id="CHEBI:15378"/>
        <dbReference type="ChEBI" id="CHEBI:30616"/>
        <dbReference type="ChEBI" id="CHEBI:47013"/>
        <dbReference type="ChEBI" id="CHEBI:78346"/>
        <dbReference type="ChEBI" id="CHEBI:456216"/>
        <dbReference type="EC" id="2.7.1.15"/>
    </reaction>
</comment>
<feature type="binding site" evidence="12">
    <location>
        <position position="297"/>
    </location>
    <ligand>
        <name>K(+)</name>
        <dbReference type="ChEBI" id="CHEBI:29103"/>
    </ligand>
</feature>
<feature type="binding site" evidence="12">
    <location>
        <position position="196"/>
    </location>
    <ligand>
        <name>ATP</name>
        <dbReference type="ChEBI" id="CHEBI:30616"/>
    </ligand>
</feature>
<protein>
    <recommendedName>
        <fullName evidence="3 12">Ribokinase</fullName>
        <shortName evidence="12">RK</shortName>
        <ecNumber evidence="2 12">2.7.1.15</ecNumber>
    </recommendedName>
</protein>
<dbReference type="EMBL" id="AP025739">
    <property type="protein sequence ID" value="BDI31831.1"/>
    <property type="molecule type" value="Genomic_DNA"/>
</dbReference>
<evidence type="ECO:0000313" key="14">
    <source>
        <dbReference type="Proteomes" id="UP000287394"/>
    </source>
</evidence>
<comment type="similarity">
    <text evidence="1">Belongs to the carbohydrate kinase pfkB family.</text>
</comment>
<feature type="active site" description="Proton acceptor" evidence="12">
    <location>
        <position position="262"/>
    </location>
</feature>
<keyword evidence="14" id="KW-1185">Reference proteome</keyword>
<dbReference type="RefSeq" id="WP_119324134.1">
    <property type="nucleotide sequence ID" value="NZ_AP025739.1"/>
</dbReference>
<comment type="pathway">
    <text evidence="12">Carbohydrate metabolism; D-ribose degradation; D-ribose 5-phosphate from beta-D-ribopyranose: step 2/2.</text>
</comment>
<evidence type="ECO:0000256" key="12">
    <source>
        <dbReference type="HAMAP-Rule" id="MF_01987"/>
    </source>
</evidence>
<feature type="binding site" evidence="12">
    <location>
        <position position="295"/>
    </location>
    <ligand>
        <name>K(+)</name>
        <dbReference type="ChEBI" id="CHEBI:29103"/>
    </ligand>
</feature>
<evidence type="ECO:0000256" key="11">
    <source>
        <dbReference type="ARBA" id="ARBA00023277"/>
    </source>
</evidence>
<keyword evidence="12" id="KW-0963">Cytoplasm</keyword>
<feature type="binding site" evidence="12">
    <location>
        <position position="258"/>
    </location>
    <ligand>
        <name>K(+)</name>
        <dbReference type="ChEBI" id="CHEBI:29103"/>
    </ligand>
</feature>
<comment type="caution">
    <text evidence="12">Lacks conserved residue(s) required for the propagation of feature annotation.</text>
</comment>
<dbReference type="HAMAP" id="MF_01987">
    <property type="entry name" value="Ribokinase"/>
    <property type="match status" value="1"/>
</dbReference>
<dbReference type="PANTHER" id="PTHR10584">
    <property type="entry name" value="SUGAR KINASE"/>
    <property type="match status" value="1"/>
</dbReference>
<dbReference type="Proteomes" id="UP000287394">
    <property type="component" value="Chromosome"/>
</dbReference>
<comment type="activity regulation">
    <text evidence="12">Activated by a monovalent cation that binds near, but not in, the active site. The most likely occupant of the site in vivo is potassium. Ion binding induces a conformational change that may alter substrate affinity.</text>
</comment>
<organism evidence="13 14">
    <name type="scientific">Capsulimonas corticalis</name>
    <dbReference type="NCBI Taxonomy" id="2219043"/>
    <lineage>
        <taxon>Bacteria</taxon>
        <taxon>Bacillati</taxon>
        <taxon>Armatimonadota</taxon>
        <taxon>Armatimonadia</taxon>
        <taxon>Capsulimonadales</taxon>
        <taxon>Capsulimonadaceae</taxon>
        <taxon>Capsulimonas</taxon>
    </lineage>
</organism>
<reference evidence="13 14" key="1">
    <citation type="journal article" date="2019" name="Int. J. Syst. Evol. Microbiol.">
        <title>Capsulimonas corticalis gen. nov., sp. nov., an aerobic capsulated bacterium, of a novel bacterial order, Capsulimonadales ord. nov., of the class Armatimonadia of the phylum Armatimonadetes.</title>
        <authorList>
            <person name="Li J."/>
            <person name="Kudo C."/>
            <person name="Tonouchi A."/>
        </authorList>
    </citation>
    <scope>NUCLEOTIDE SEQUENCE [LARGE SCALE GENOMIC DNA]</scope>
    <source>
        <strain evidence="13 14">AX-7</strain>
    </source>
</reference>
<dbReference type="GO" id="GO:0005524">
    <property type="term" value="F:ATP binding"/>
    <property type="evidence" value="ECO:0007669"/>
    <property type="project" value="UniProtKB-UniRule"/>
</dbReference>
<evidence type="ECO:0000256" key="9">
    <source>
        <dbReference type="ARBA" id="ARBA00022842"/>
    </source>
</evidence>
<dbReference type="GO" id="GO:0046872">
    <property type="term" value="F:metal ion binding"/>
    <property type="evidence" value="ECO:0007669"/>
    <property type="project" value="UniProtKB-KW"/>
</dbReference>
<evidence type="ECO:0000313" key="13">
    <source>
        <dbReference type="EMBL" id="BDI31831.1"/>
    </source>
</evidence>
<comment type="function">
    <text evidence="12">Catalyzes the phosphorylation of ribose at O-5 in a reaction requiring ATP and magnesium. The resulting D-ribose-5-phosphate can then be used either for sythesis of nucleotides, histidine, and tryptophan, or as a component of the pentose phosphate pathway.</text>
</comment>
<dbReference type="InterPro" id="IPR002173">
    <property type="entry name" value="Carboh/pur_kinase_PfkB_CS"/>
</dbReference>
<evidence type="ECO:0000256" key="2">
    <source>
        <dbReference type="ARBA" id="ARBA00012035"/>
    </source>
</evidence>
<keyword evidence="11 12" id="KW-0119">Carbohydrate metabolism</keyword>
<dbReference type="EC" id="2.7.1.15" evidence="2 12"/>